<dbReference type="InterPro" id="IPR043444">
    <property type="entry name" value="TESPA1-like"/>
</dbReference>
<dbReference type="AlphaFoldDB" id="A0A3B4BIZ3"/>
<keyword evidence="1" id="KW-0175">Coiled coil</keyword>
<dbReference type="SMART" id="SM01257">
    <property type="entry name" value="KRAP_IP3R_bind"/>
    <property type="match status" value="1"/>
</dbReference>
<name>A0A3B4BIZ3_9GOBI</name>
<dbReference type="InterPro" id="IPR029325">
    <property type="entry name" value="ITPR-bd"/>
</dbReference>
<dbReference type="Proteomes" id="UP000261520">
    <property type="component" value="Unplaced"/>
</dbReference>
<dbReference type="Pfam" id="PF14723">
    <property type="entry name" value="SSFA2_C"/>
    <property type="match status" value="1"/>
</dbReference>
<feature type="region of interest" description="Disordered" evidence="2">
    <location>
        <begin position="238"/>
        <end position="271"/>
    </location>
</feature>
<feature type="region of interest" description="Disordered" evidence="2">
    <location>
        <begin position="388"/>
        <end position="419"/>
    </location>
</feature>
<feature type="compositionally biased region" description="Basic and acidic residues" evidence="2">
    <location>
        <begin position="1"/>
        <end position="16"/>
    </location>
</feature>
<accession>A0A3B4BIZ3</accession>
<dbReference type="PANTHER" id="PTHR17469:SF11">
    <property type="entry name" value="PROTEIN ITPRID2"/>
    <property type="match status" value="1"/>
</dbReference>
<proteinExistence type="predicted"/>
<protein>
    <recommendedName>
        <fullName evidence="3">ITPR-interacting domain-containing protein</fullName>
    </recommendedName>
</protein>
<dbReference type="PANTHER" id="PTHR17469">
    <property type="entry name" value="SPERM SPECIFIC ANTIGEN 2-RELATED"/>
    <property type="match status" value="1"/>
</dbReference>
<reference evidence="4" key="2">
    <citation type="submission" date="2025-09" db="UniProtKB">
        <authorList>
            <consortium name="Ensembl"/>
        </authorList>
    </citation>
    <scope>IDENTIFICATION</scope>
</reference>
<organism evidence="4 5">
    <name type="scientific">Periophthalmus magnuspinnatus</name>
    <dbReference type="NCBI Taxonomy" id="409849"/>
    <lineage>
        <taxon>Eukaryota</taxon>
        <taxon>Metazoa</taxon>
        <taxon>Chordata</taxon>
        <taxon>Craniata</taxon>
        <taxon>Vertebrata</taxon>
        <taxon>Euteleostomi</taxon>
        <taxon>Actinopterygii</taxon>
        <taxon>Neopterygii</taxon>
        <taxon>Teleostei</taxon>
        <taxon>Neoteleostei</taxon>
        <taxon>Acanthomorphata</taxon>
        <taxon>Gobiaria</taxon>
        <taxon>Gobiiformes</taxon>
        <taxon>Gobioidei</taxon>
        <taxon>Gobiidae</taxon>
        <taxon>Oxudercinae</taxon>
        <taxon>Periophthalmus</taxon>
    </lineage>
</organism>
<feature type="compositionally biased region" description="Polar residues" evidence="2">
    <location>
        <begin position="240"/>
        <end position="255"/>
    </location>
</feature>
<feature type="region of interest" description="Disordered" evidence="2">
    <location>
        <begin position="1"/>
        <end position="30"/>
    </location>
</feature>
<evidence type="ECO:0000256" key="1">
    <source>
        <dbReference type="ARBA" id="ARBA00023054"/>
    </source>
</evidence>
<evidence type="ECO:0000256" key="2">
    <source>
        <dbReference type="SAM" id="MobiDB-lite"/>
    </source>
</evidence>
<feature type="region of interest" description="Disordered" evidence="2">
    <location>
        <begin position="203"/>
        <end position="222"/>
    </location>
</feature>
<dbReference type="GO" id="GO:0005102">
    <property type="term" value="F:signaling receptor binding"/>
    <property type="evidence" value="ECO:0007669"/>
    <property type="project" value="InterPro"/>
</dbReference>
<evidence type="ECO:0000259" key="3">
    <source>
        <dbReference type="SMART" id="SM01257"/>
    </source>
</evidence>
<dbReference type="Ensembl" id="ENSPMGT00000030323.1">
    <property type="protein sequence ID" value="ENSPMGP00000028477.1"/>
    <property type="gene ID" value="ENSPMGG00000022918.1"/>
</dbReference>
<feature type="region of interest" description="Disordered" evidence="2">
    <location>
        <begin position="529"/>
        <end position="561"/>
    </location>
</feature>
<dbReference type="STRING" id="409849.ENSPMGP00000028477"/>
<dbReference type="InterPro" id="IPR029326">
    <property type="entry name" value="SSFA2_C"/>
</dbReference>
<dbReference type="Pfam" id="PF14722">
    <property type="entry name" value="KRAP_IP3R_bind"/>
    <property type="match status" value="1"/>
</dbReference>
<sequence length="931" mass="101364">GLAADQKRSQFKDRARSMNSTGSGKSSTVSSVSELLDLYEEDPEEILMNLGFGREEPDLASKVPSRFFNGSSCARGIDFKVFLGAQLQRLELENPNYALTSRFRQIEVLTSVANEFFQLYSQVSGQPVHRITPRDPGQICQLYSHICPRDGYTVILCKCIKLEPATNQSAEVVELITNHSKGEVEQTPNHRTGDVEITASSLSGVEQTANHSPEDKAQTANQSIQPGEHIANHNNEDMEQTTNHSTGDAESTASSKTHEEQTVSHSAGVGEKPANEMWPADRAMNPQLALLRTENADSFDIEELIKISCGHAAECNLVLGVYVQVQESSDSCDSETTVTSHPSQDLATPVAVDQPAFALLTGGVEQSKRLDYDEPDRVTDTTIPQYTVHQLPKNLTGPQAQHSHSPTIDTSKTESEEGLLDGKTLEDTLQTPEQESYVKPVPEFSLLGESLDEDRPSQAESPDFVSERSESSLPHPPPSPVLGALHRARLNQRIQGSTRARCGVPLQRSSSLPTTTVVSSVRIHLGRGKAAGTPKLPRDDIDGQGTVNPLRAIPRSSQRRNEMHLSSVGLGLQGAIQGLSPNTLPRRDQNRKKVCLEASLEYFTTSFMFACPHLHCVCPQTVSELLLKRRSLNAFRNQMMELELSILREQAPVYRHLSPPPPLSFLPSSLLSFPSLLSILPPLLLSTLPYLTYVLPLSIPSCPSFPSLLLLLSLSPPSSFPSPLLLLSPLPSFFPSPLLLSLSPPSFPLPSFFPSPLLLSLSPPSFPLPSFFPSPLLLSLSPPSFPLPSFFPSPLLLSLSPPSSFPLPSFFSPSPLLFLSLSPLSPFSLPSFSFLSPLFLLSLSPLSPFSLPSFSFLSPLLLLSLSPPSSFSLPSFFFLSPLLLLSLSPPSSLPLSHPSFLFPFLFFLPSPSPSLPSLSSSPPSLLSSFLL</sequence>
<feature type="compositionally biased region" description="Low complexity" evidence="2">
    <location>
        <begin position="20"/>
        <end position="30"/>
    </location>
</feature>
<feature type="domain" description="ITPR-interacting" evidence="3">
    <location>
        <begin position="10"/>
        <end position="147"/>
    </location>
</feature>
<feature type="compositionally biased region" description="Polar residues" evidence="2">
    <location>
        <begin position="396"/>
        <end position="410"/>
    </location>
</feature>
<evidence type="ECO:0000313" key="4">
    <source>
        <dbReference type="Ensembl" id="ENSPMGP00000028477.1"/>
    </source>
</evidence>
<feature type="region of interest" description="Disordered" evidence="2">
    <location>
        <begin position="450"/>
        <end position="481"/>
    </location>
</feature>
<evidence type="ECO:0000313" key="5">
    <source>
        <dbReference type="Proteomes" id="UP000261520"/>
    </source>
</evidence>
<reference evidence="4" key="1">
    <citation type="submission" date="2025-08" db="UniProtKB">
        <authorList>
            <consortium name="Ensembl"/>
        </authorList>
    </citation>
    <scope>IDENTIFICATION</scope>
</reference>
<keyword evidence="5" id="KW-1185">Reference proteome</keyword>